<keyword evidence="6" id="KW-0631">Potassium channel</keyword>
<accession>A0A7K0BXA7</accession>
<dbReference type="AlphaFoldDB" id="A0A7K0BXA7"/>
<comment type="caution">
    <text evidence="14">The sequence shown here is derived from an EMBL/GenBank/DDBJ whole genome shotgun (WGS) entry which is preliminary data.</text>
</comment>
<dbReference type="PANTHER" id="PTHR31462:SF5">
    <property type="entry name" value="ENDOSOMAL_LYSOSOMAL PROTON CHANNEL TMEM175"/>
    <property type="match status" value="1"/>
</dbReference>
<dbReference type="GO" id="GO:0016020">
    <property type="term" value="C:membrane"/>
    <property type="evidence" value="ECO:0007669"/>
    <property type="project" value="UniProtKB-SubCell"/>
</dbReference>
<dbReference type="InterPro" id="IPR010617">
    <property type="entry name" value="TMEM175-like"/>
</dbReference>
<comment type="similarity">
    <text evidence="2">Belongs to the TMEM175 family.</text>
</comment>
<evidence type="ECO:0000256" key="1">
    <source>
        <dbReference type="ARBA" id="ARBA00004141"/>
    </source>
</evidence>
<evidence type="ECO:0000256" key="5">
    <source>
        <dbReference type="ARBA" id="ARBA00022692"/>
    </source>
</evidence>
<keyword evidence="8 13" id="KW-1133">Transmembrane helix</keyword>
<protein>
    <recommendedName>
        <fullName evidence="16">DUF1211 domain-containing protein</fullName>
    </recommendedName>
</protein>
<dbReference type="GO" id="GO:0005267">
    <property type="term" value="F:potassium channel activity"/>
    <property type="evidence" value="ECO:0007669"/>
    <property type="project" value="UniProtKB-KW"/>
</dbReference>
<evidence type="ECO:0000256" key="11">
    <source>
        <dbReference type="ARBA" id="ARBA00023303"/>
    </source>
</evidence>
<dbReference type="Proteomes" id="UP000487268">
    <property type="component" value="Unassembled WGS sequence"/>
</dbReference>
<gene>
    <name evidence="14" type="ORF">ACRB68_37830</name>
</gene>
<keyword evidence="5 13" id="KW-0812">Transmembrane</keyword>
<keyword evidence="3" id="KW-0813">Transport</keyword>
<keyword evidence="10 13" id="KW-0472">Membrane</keyword>
<evidence type="ECO:0000313" key="15">
    <source>
        <dbReference type="Proteomes" id="UP000487268"/>
    </source>
</evidence>
<feature type="transmembrane region" description="Helical" evidence="13">
    <location>
        <begin position="176"/>
        <end position="196"/>
    </location>
</feature>
<evidence type="ECO:0000256" key="10">
    <source>
        <dbReference type="ARBA" id="ARBA00023136"/>
    </source>
</evidence>
<keyword evidence="7" id="KW-0630">Potassium</keyword>
<name>A0A7K0BXA7_9ACTN</name>
<evidence type="ECO:0000313" key="14">
    <source>
        <dbReference type="EMBL" id="MQY05706.1"/>
    </source>
</evidence>
<sequence>MTDHQGVPERKAVPVADTEVRRAAPGFSVERMAMFTDAVLAIAITLLVIEIPRPEGEVLERPHDLRRFLWGSRDSFLAYVLAFFLLWGVWRRHNLLCDQLAGLNRAMAAWHAPLLLFVAFLPYPTSLIGHTSGDPLALCVFAAAEALMVFSEAGLKEAAYRSGLLAEGVDPVDVRRSAGASWSVGALFAATAVLAWWVPHVWIAWLFTPVLAAPGGRLVERLRR</sequence>
<keyword evidence="4" id="KW-0633">Potassium transport</keyword>
<dbReference type="PANTHER" id="PTHR31462">
    <property type="entry name" value="ENDOSOMAL/LYSOSOMAL POTASSIUM CHANNEL TMEM175"/>
    <property type="match status" value="1"/>
</dbReference>
<evidence type="ECO:0008006" key="16">
    <source>
        <dbReference type="Google" id="ProtNLM"/>
    </source>
</evidence>
<evidence type="ECO:0000256" key="7">
    <source>
        <dbReference type="ARBA" id="ARBA00022958"/>
    </source>
</evidence>
<dbReference type="Pfam" id="PF06736">
    <property type="entry name" value="TMEM175"/>
    <property type="match status" value="1"/>
</dbReference>
<evidence type="ECO:0000256" key="3">
    <source>
        <dbReference type="ARBA" id="ARBA00022448"/>
    </source>
</evidence>
<keyword evidence="9" id="KW-0406">Ion transport</keyword>
<proteinExistence type="inferred from homology"/>
<keyword evidence="11" id="KW-0407">Ion channel</keyword>
<dbReference type="EMBL" id="WEGH01000002">
    <property type="protein sequence ID" value="MQY05706.1"/>
    <property type="molecule type" value="Genomic_DNA"/>
</dbReference>
<evidence type="ECO:0000256" key="2">
    <source>
        <dbReference type="ARBA" id="ARBA00006920"/>
    </source>
</evidence>
<reference evidence="14 15" key="1">
    <citation type="submission" date="2019-10" db="EMBL/GenBank/DDBJ databases">
        <title>Actinomadura rubteroloni sp. nov. and Actinomadura macrotermitis sp. nov., isolated from the gut of fungus growing-termite Macrotermes natalensis.</title>
        <authorList>
            <person name="Benndorf R."/>
            <person name="Martin K."/>
            <person name="Kuefner M."/>
            <person name="De Beer W."/>
            <person name="Kaster A.-K."/>
            <person name="Vollmers J."/>
            <person name="Poulsen M."/>
            <person name="Beemelmanns C."/>
        </authorList>
    </citation>
    <scope>NUCLEOTIDE SEQUENCE [LARGE SCALE GENOMIC DNA]</scope>
    <source>
        <strain evidence="14 15">RB68</strain>
    </source>
</reference>
<comment type="subcellular location">
    <subcellularLocation>
        <location evidence="1">Membrane</location>
        <topology evidence="1">Multi-pass membrane protein</topology>
    </subcellularLocation>
</comment>
<evidence type="ECO:0000256" key="13">
    <source>
        <dbReference type="SAM" id="Phobius"/>
    </source>
</evidence>
<evidence type="ECO:0000256" key="8">
    <source>
        <dbReference type="ARBA" id="ARBA00022989"/>
    </source>
</evidence>
<organism evidence="14 15">
    <name type="scientific">Actinomadura macrotermitis</name>
    <dbReference type="NCBI Taxonomy" id="2585200"/>
    <lineage>
        <taxon>Bacteria</taxon>
        <taxon>Bacillati</taxon>
        <taxon>Actinomycetota</taxon>
        <taxon>Actinomycetes</taxon>
        <taxon>Streptosporangiales</taxon>
        <taxon>Thermomonosporaceae</taxon>
        <taxon>Actinomadura</taxon>
    </lineage>
</organism>
<evidence type="ECO:0000256" key="12">
    <source>
        <dbReference type="ARBA" id="ARBA00034430"/>
    </source>
</evidence>
<comment type="catalytic activity">
    <reaction evidence="12">
        <text>K(+)(in) = K(+)(out)</text>
        <dbReference type="Rhea" id="RHEA:29463"/>
        <dbReference type="ChEBI" id="CHEBI:29103"/>
    </reaction>
</comment>
<feature type="transmembrane region" description="Helical" evidence="13">
    <location>
        <begin position="102"/>
        <end position="123"/>
    </location>
</feature>
<dbReference type="GO" id="GO:0015252">
    <property type="term" value="F:proton channel activity"/>
    <property type="evidence" value="ECO:0007669"/>
    <property type="project" value="InterPro"/>
</dbReference>
<keyword evidence="15" id="KW-1185">Reference proteome</keyword>
<evidence type="ECO:0000256" key="9">
    <source>
        <dbReference type="ARBA" id="ARBA00023065"/>
    </source>
</evidence>
<dbReference type="OrthoDB" id="7626281at2"/>
<evidence type="ECO:0000256" key="6">
    <source>
        <dbReference type="ARBA" id="ARBA00022826"/>
    </source>
</evidence>
<feature type="transmembrane region" description="Helical" evidence="13">
    <location>
        <begin position="69"/>
        <end position="90"/>
    </location>
</feature>
<evidence type="ECO:0000256" key="4">
    <source>
        <dbReference type="ARBA" id="ARBA00022538"/>
    </source>
</evidence>